<dbReference type="Gene3D" id="1.10.10.10">
    <property type="entry name" value="Winged helix-like DNA-binding domain superfamily/Winged helix DNA-binding domain"/>
    <property type="match status" value="1"/>
</dbReference>
<keyword evidence="3" id="KW-1185">Reference proteome</keyword>
<dbReference type="InterPro" id="IPR054307">
    <property type="entry name" value="I-HmuI_NUMOD-like"/>
</dbReference>
<dbReference type="GO" id="GO:0004519">
    <property type="term" value="F:endonuclease activity"/>
    <property type="evidence" value="ECO:0007669"/>
    <property type="project" value="UniProtKB-KW"/>
</dbReference>
<proteinExistence type="predicted"/>
<keyword evidence="2" id="KW-0540">Nuclease</keyword>
<reference evidence="2" key="1">
    <citation type="submission" date="2021-10" db="EMBL/GenBank/DDBJ databases">
        <authorList>
            <person name="Lavering E.D."/>
            <person name="James R."/>
            <person name="Fairholm J.D."/>
            <person name="Ogilvie B.H."/>
            <person name="Thurgood T.L."/>
            <person name="Robison R.A."/>
            <person name="Grose J.H."/>
        </authorList>
    </citation>
    <scope>NUCLEOTIDE SEQUENCE</scope>
</reference>
<dbReference type="SUPFAM" id="SSF64496">
    <property type="entry name" value="DNA-binding domain of intron-encoded endonucleases"/>
    <property type="match status" value="1"/>
</dbReference>
<dbReference type="Proteomes" id="UP000827460">
    <property type="component" value="Segment"/>
</dbReference>
<dbReference type="Pfam" id="PF22083">
    <property type="entry name" value="I-HmuI_NUMOD-like"/>
    <property type="match status" value="1"/>
</dbReference>
<sequence>MTTDIIGHYFKNNNNEEYYIVSREGQSKSGNKKYRIRFIRTGYETVVEKVQIERGKIKDRYSPCIFGLGYIGDVSVSRNKRAYNVWHKMLGRCYSPTNNSYNTYGAQGVTVDKRWYSFENFVSDIPLIEGYEESLFLSGELHLDKDKKQQNCNKKIYSKDTCNFISPSENSQLVKKEKYRHSFLAISPEGIEYNHNGIKDFCRIHNLTYQRVRLCLIGEAKTHKGWKFIKM</sequence>
<evidence type="ECO:0000313" key="3">
    <source>
        <dbReference type="Proteomes" id="UP000827460"/>
    </source>
</evidence>
<keyword evidence="2" id="KW-0378">Hydrolase</keyword>
<organism evidence="2 3">
    <name type="scientific">Bacillus phage vB_BanS_Sophrita</name>
    <dbReference type="NCBI Taxonomy" id="2894790"/>
    <lineage>
        <taxon>Viruses</taxon>
        <taxon>Duplodnaviria</taxon>
        <taxon>Heunggongvirae</taxon>
        <taxon>Uroviricota</taxon>
        <taxon>Caudoviricetes</taxon>
        <taxon>Joanripponvirinae</taxon>
        <taxon>Sophritavirus</taxon>
        <taxon>Sophritavirus sophrita</taxon>
    </lineage>
</organism>
<feature type="domain" description="DNA endonuclease I-HmuI-like NUMOD-like" evidence="1">
    <location>
        <begin position="185"/>
        <end position="228"/>
    </location>
</feature>
<dbReference type="InterPro" id="IPR036388">
    <property type="entry name" value="WH-like_DNA-bd_sf"/>
</dbReference>
<gene>
    <name evidence="2" type="ORF">SOPHRITA_146</name>
</gene>
<evidence type="ECO:0000259" key="1">
    <source>
        <dbReference type="Pfam" id="PF22083"/>
    </source>
</evidence>
<name>A0AAE8YUB5_9CAUD</name>
<protein>
    <submittedName>
        <fullName evidence="2">HNH homing endonuclease</fullName>
    </submittedName>
</protein>
<accession>A0AAE8YUB5</accession>
<dbReference type="EMBL" id="OK499991">
    <property type="protein sequence ID" value="UGO50737.1"/>
    <property type="molecule type" value="Genomic_DNA"/>
</dbReference>
<keyword evidence="2" id="KW-0255">Endonuclease</keyword>
<evidence type="ECO:0000313" key="2">
    <source>
        <dbReference type="EMBL" id="UGO50737.1"/>
    </source>
</evidence>